<feature type="domain" description="Non-reducing end beta-L-arabinofuranosidase-like GH127 catalytic" evidence="1">
    <location>
        <begin position="61"/>
        <end position="449"/>
    </location>
</feature>
<accession>A0A5B9DY05</accession>
<dbReference type="PROSITE" id="PS51318">
    <property type="entry name" value="TAT"/>
    <property type="match status" value="1"/>
</dbReference>
<feature type="domain" description="Glycoside hydrolase GH146 substrate-binding" evidence="2">
    <location>
        <begin position="665"/>
        <end position="790"/>
    </location>
</feature>
<dbReference type="InterPro" id="IPR012878">
    <property type="entry name" value="Beta-AFase-like_GH127_cat"/>
</dbReference>
<dbReference type="SUPFAM" id="SSF48208">
    <property type="entry name" value="Six-hairpin glycosidases"/>
    <property type="match status" value="1"/>
</dbReference>
<dbReference type="KEGG" id="rgl:CS053_07735"/>
<evidence type="ECO:0000259" key="3">
    <source>
        <dbReference type="Pfam" id="PF20736"/>
    </source>
</evidence>
<proteinExistence type="predicted"/>
<dbReference type="Proteomes" id="UP000321807">
    <property type="component" value="Chromosome"/>
</dbReference>
<protein>
    <submittedName>
        <fullName evidence="4">Glycoside hydrolase family 127 protein</fullName>
    </submittedName>
</protein>
<dbReference type="InterPro" id="IPR006311">
    <property type="entry name" value="TAT_signal"/>
</dbReference>
<dbReference type="EMBL" id="CP042807">
    <property type="protein sequence ID" value="QEE24409.1"/>
    <property type="molecule type" value="Genomic_DNA"/>
</dbReference>
<evidence type="ECO:0000259" key="1">
    <source>
        <dbReference type="Pfam" id="PF07944"/>
    </source>
</evidence>
<dbReference type="GO" id="GO:0016787">
    <property type="term" value="F:hydrolase activity"/>
    <property type="evidence" value="ECO:0007669"/>
    <property type="project" value="UniProtKB-KW"/>
</dbReference>
<gene>
    <name evidence="4" type="ORF">CS053_07735</name>
</gene>
<feature type="domain" description="Non-reducing end beta-L-arabinofuranosidase-like GH127 middle" evidence="3">
    <location>
        <begin position="460"/>
        <end position="552"/>
    </location>
</feature>
<dbReference type="InterPro" id="IPR046544">
    <property type="entry name" value="GH146_SB_dom"/>
</dbReference>
<organism evidence="4 5">
    <name type="scientific">Rhodanobacter glycinis</name>
    <dbReference type="NCBI Taxonomy" id="582702"/>
    <lineage>
        <taxon>Bacteria</taxon>
        <taxon>Pseudomonadati</taxon>
        <taxon>Pseudomonadota</taxon>
        <taxon>Gammaproteobacteria</taxon>
        <taxon>Lysobacterales</taxon>
        <taxon>Rhodanobacteraceae</taxon>
        <taxon>Rhodanobacter</taxon>
    </lineage>
</organism>
<keyword evidence="4" id="KW-0378">Hydrolase</keyword>
<evidence type="ECO:0000313" key="4">
    <source>
        <dbReference type="EMBL" id="QEE24409.1"/>
    </source>
</evidence>
<dbReference type="RefSeq" id="WP_147627011.1">
    <property type="nucleotide sequence ID" value="NZ_CP042807.1"/>
</dbReference>
<reference evidence="4 5" key="1">
    <citation type="submission" date="2019-08" db="EMBL/GenBank/DDBJ databases">
        <title>Complete genome sequence of Rhodanobacter glycinis strain T01E-68 isolated from tomato root.</title>
        <authorList>
            <person name="Weon H.-Y."/>
            <person name="Lee S.A."/>
        </authorList>
    </citation>
    <scope>NUCLEOTIDE SEQUENCE [LARGE SCALE GENOMIC DNA]</scope>
    <source>
        <strain evidence="4 5">T01E-68</strain>
    </source>
</reference>
<dbReference type="GO" id="GO:0005975">
    <property type="term" value="P:carbohydrate metabolic process"/>
    <property type="evidence" value="ECO:0007669"/>
    <property type="project" value="InterPro"/>
</dbReference>
<dbReference type="Pfam" id="PF20736">
    <property type="entry name" value="Glyco_hydro127M"/>
    <property type="match status" value="1"/>
</dbReference>
<dbReference type="InterPro" id="IPR049046">
    <property type="entry name" value="Beta-AFase-like_GH127_middle"/>
</dbReference>
<sequence>MKKSLETIATTCNHPTTAGTDLSRRRFMAWSSLAVAAGFFRFPTDAEATAAGRCEAIPLEQVRLAPSLFLDSLHVNLRYLLQLEPDRLLHNFREYAGLSPKGAVYGGWESDTIAGHTLGHYLSALSKFYAQTGNPQCLLRVNYIVDQLHLCQEHGGDGYVAGLTRRNAKGKIETGRKVFEEVARGEIHSSGFDLNGSWSPLYTVHKLFAGLLDANAYCNNPKALRITTGFANYLGDVFDKINDTQMQKVLVCEFGGLNESFAELYSRTQNPRWLKVTERLRHHAVIDPLVLQHDDLPHLHANTQIPKLIGMARQYEVSGNREAAAAARFFWETVTQHYSYVIGGNADREYFQQPDTTAKYLTEETCEHCNSYNMLKLTRHMYQWTPQARFFDYYERTLHNHIMAQQNPKTGMFTYMTPTITAGKRGFSDPFDSFWCCVGTGMESHSQFADSIYWQDGNSLYVNLYIPSTLDWEGHEFKLAMTSELPLSGGVKLVVERAGKKAPQRLALRIPAWTEGRYELKLNGRTQRSKASEGYAVIERIWREGDTVTLALATPLRLESTVGDANTVTVMRGPIALAADLGPVSQPYDQADPTLVADGSPLEQFKPSTGATHFAATSTRPSGLQFVPFFAQYERRSALYFRRMNAVQWQKELTVRAAKKASQAKLAQNSVDSIEFGDDVSERAHELTSDVSFAGSYRRQKCRDARGGGFVAFNMKNAPGPLTLRLRFWGSDGGRFRILVNGKVAVEVPRSKSDIIDFVDRDYALPSALLTGKTLRIRIEPVKGDTAGPLFGGWLMTTASAEATSG</sequence>
<dbReference type="PANTHER" id="PTHR31151:SF0">
    <property type="entry name" value="PROLINE-TRNA LIGASE (DUF1680)"/>
    <property type="match status" value="1"/>
</dbReference>
<dbReference type="InterPro" id="IPR008928">
    <property type="entry name" value="6-hairpin_glycosidase_sf"/>
</dbReference>
<evidence type="ECO:0000259" key="2">
    <source>
        <dbReference type="Pfam" id="PF20620"/>
    </source>
</evidence>
<evidence type="ECO:0000313" key="5">
    <source>
        <dbReference type="Proteomes" id="UP000321807"/>
    </source>
</evidence>
<dbReference type="AlphaFoldDB" id="A0A5B9DY05"/>
<dbReference type="PANTHER" id="PTHR31151">
    <property type="entry name" value="PROLINE-TRNA LIGASE (DUF1680)"/>
    <property type="match status" value="1"/>
</dbReference>
<name>A0A5B9DY05_9GAMM</name>
<dbReference type="Pfam" id="PF20620">
    <property type="entry name" value="DUF6805"/>
    <property type="match status" value="1"/>
</dbReference>
<dbReference type="Pfam" id="PF07944">
    <property type="entry name" value="Beta-AFase-like_GH127_cat"/>
    <property type="match status" value="1"/>
</dbReference>